<dbReference type="InterPro" id="IPR008271">
    <property type="entry name" value="Ser/Thr_kinase_AS"/>
</dbReference>
<proteinExistence type="predicted"/>
<protein>
    <submittedName>
        <fullName evidence="4">CAMK family protein kinase</fullName>
    </submittedName>
</protein>
<evidence type="ECO:0000259" key="3">
    <source>
        <dbReference type="PROSITE" id="PS50011"/>
    </source>
</evidence>
<dbReference type="OMA" id="RELFYWD"/>
<dbReference type="STRING" id="5722.A2EQP2"/>
<dbReference type="InterPro" id="IPR000719">
    <property type="entry name" value="Prot_kinase_dom"/>
</dbReference>
<dbReference type="KEGG" id="tva:4762868"/>
<dbReference type="PANTHER" id="PTHR24362">
    <property type="entry name" value="SERINE/THREONINE-PROTEIN KINASE NEK"/>
    <property type="match status" value="1"/>
</dbReference>
<feature type="domain" description="Protein kinase" evidence="3">
    <location>
        <begin position="17"/>
        <end position="256"/>
    </location>
</feature>
<dbReference type="GO" id="GO:0005524">
    <property type="term" value="F:ATP binding"/>
    <property type="evidence" value="ECO:0007669"/>
    <property type="project" value="UniProtKB-KW"/>
</dbReference>
<dbReference type="RefSeq" id="XP_001317230.1">
    <property type="nucleotide sequence ID" value="XM_001317195.1"/>
</dbReference>
<dbReference type="SMR" id="A2EQP2"/>
<name>A2EQP2_TRIV3</name>
<dbReference type="SUPFAM" id="SSF56112">
    <property type="entry name" value="Protein kinase-like (PK-like)"/>
    <property type="match status" value="1"/>
</dbReference>
<dbReference type="Pfam" id="PF00069">
    <property type="entry name" value="Pkinase"/>
    <property type="match status" value="1"/>
</dbReference>
<dbReference type="SMART" id="SM00220">
    <property type="entry name" value="S_TKc"/>
    <property type="match status" value="1"/>
</dbReference>
<keyword evidence="4" id="KW-0418">Kinase</keyword>
<organism evidence="4 5">
    <name type="scientific">Trichomonas vaginalis (strain ATCC PRA-98 / G3)</name>
    <dbReference type="NCBI Taxonomy" id="412133"/>
    <lineage>
        <taxon>Eukaryota</taxon>
        <taxon>Metamonada</taxon>
        <taxon>Parabasalia</taxon>
        <taxon>Trichomonadida</taxon>
        <taxon>Trichomonadidae</taxon>
        <taxon>Trichomonas</taxon>
    </lineage>
</organism>
<keyword evidence="1" id="KW-0547">Nucleotide-binding</keyword>
<accession>A2EQP2</accession>
<evidence type="ECO:0000313" key="5">
    <source>
        <dbReference type="Proteomes" id="UP000001542"/>
    </source>
</evidence>
<dbReference type="Gene3D" id="1.10.510.10">
    <property type="entry name" value="Transferase(Phosphotransferase) domain 1"/>
    <property type="match status" value="1"/>
</dbReference>
<dbReference type="AlphaFoldDB" id="A2EQP2"/>
<keyword evidence="4" id="KW-0808">Transferase</keyword>
<dbReference type="FunFam" id="1.10.510.10:FF:000571">
    <property type="entry name" value="Maternal embryonic leucine zipper kinase"/>
    <property type="match status" value="1"/>
</dbReference>
<reference evidence="4" key="1">
    <citation type="submission" date="2006-10" db="EMBL/GenBank/DDBJ databases">
        <authorList>
            <person name="Amadeo P."/>
            <person name="Zhao Q."/>
            <person name="Wortman J."/>
            <person name="Fraser-Liggett C."/>
            <person name="Carlton J."/>
        </authorList>
    </citation>
    <scope>NUCLEOTIDE SEQUENCE</scope>
    <source>
        <strain evidence="4">G3</strain>
    </source>
</reference>
<evidence type="ECO:0000256" key="1">
    <source>
        <dbReference type="ARBA" id="ARBA00022741"/>
    </source>
</evidence>
<dbReference type="eggNOG" id="KOG0583">
    <property type="taxonomic scope" value="Eukaryota"/>
</dbReference>
<dbReference type="InterPro" id="IPR011009">
    <property type="entry name" value="Kinase-like_dom_sf"/>
</dbReference>
<dbReference type="GO" id="GO:0004672">
    <property type="term" value="F:protein kinase activity"/>
    <property type="evidence" value="ECO:0007669"/>
    <property type="project" value="InterPro"/>
</dbReference>
<evidence type="ECO:0000313" key="4">
    <source>
        <dbReference type="EMBL" id="EAY05007.1"/>
    </source>
</evidence>
<dbReference type="EMBL" id="DS113459">
    <property type="protein sequence ID" value="EAY05007.1"/>
    <property type="molecule type" value="Genomic_DNA"/>
</dbReference>
<dbReference type="FunCoup" id="A2EQP2">
    <property type="interactions" value="26"/>
</dbReference>
<dbReference type="PROSITE" id="PS00108">
    <property type="entry name" value="PROTEIN_KINASE_ST"/>
    <property type="match status" value="1"/>
</dbReference>
<reference evidence="4" key="2">
    <citation type="journal article" date="2007" name="Science">
        <title>Draft genome sequence of the sexually transmitted pathogen Trichomonas vaginalis.</title>
        <authorList>
            <person name="Carlton J.M."/>
            <person name="Hirt R.P."/>
            <person name="Silva J.C."/>
            <person name="Delcher A.L."/>
            <person name="Schatz M."/>
            <person name="Zhao Q."/>
            <person name="Wortman J.R."/>
            <person name="Bidwell S.L."/>
            <person name="Alsmark U.C.M."/>
            <person name="Besteiro S."/>
            <person name="Sicheritz-Ponten T."/>
            <person name="Noel C.J."/>
            <person name="Dacks J.B."/>
            <person name="Foster P.G."/>
            <person name="Simillion C."/>
            <person name="Van de Peer Y."/>
            <person name="Miranda-Saavedra D."/>
            <person name="Barton G.J."/>
            <person name="Westrop G.D."/>
            <person name="Mueller S."/>
            <person name="Dessi D."/>
            <person name="Fiori P.L."/>
            <person name="Ren Q."/>
            <person name="Paulsen I."/>
            <person name="Zhang H."/>
            <person name="Bastida-Corcuera F.D."/>
            <person name="Simoes-Barbosa A."/>
            <person name="Brown M.T."/>
            <person name="Hayes R.D."/>
            <person name="Mukherjee M."/>
            <person name="Okumura C.Y."/>
            <person name="Schneider R."/>
            <person name="Smith A.J."/>
            <person name="Vanacova S."/>
            <person name="Villalvazo M."/>
            <person name="Haas B.J."/>
            <person name="Pertea M."/>
            <person name="Feldblyum T.V."/>
            <person name="Utterback T.R."/>
            <person name="Shu C.L."/>
            <person name="Osoegawa K."/>
            <person name="de Jong P.J."/>
            <person name="Hrdy I."/>
            <person name="Horvathova L."/>
            <person name="Zubacova Z."/>
            <person name="Dolezal P."/>
            <person name="Malik S.B."/>
            <person name="Logsdon J.M. Jr."/>
            <person name="Henze K."/>
            <person name="Gupta A."/>
            <person name="Wang C.C."/>
            <person name="Dunne R.L."/>
            <person name="Upcroft J.A."/>
            <person name="Upcroft P."/>
            <person name="White O."/>
            <person name="Salzberg S.L."/>
            <person name="Tang P."/>
            <person name="Chiu C.-H."/>
            <person name="Lee Y.-S."/>
            <person name="Embley T.M."/>
            <person name="Coombs G.H."/>
            <person name="Mottram J.C."/>
            <person name="Tachezy J."/>
            <person name="Fraser-Liggett C.M."/>
            <person name="Johnson P.J."/>
        </authorList>
    </citation>
    <scope>NUCLEOTIDE SEQUENCE [LARGE SCALE GENOMIC DNA]</scope>
    <source>
        <strain evidence="4">G3</strain>
    </source>
</reference>
<keyword evidence="2" id="KW-0067">ATP-binding</keyword>
<sequence>MDSGSLSLPQILQRHGYEIVRSIGSKCFPSCLQVYHPSFNENFVCKIVTKKVNFEKELYALSVLDHPNIVRLYSHFVENDTYFLILEYCDGGNLETMIKSRTRPKQDKIISYTKQIVSALKYIHSKKFAHHDLKPSNILFDKYGRLKIADFGLSVQYETNSSKYFVGSYGYLAPEQRMNQIYDPFVADIWSLGVTLYYMTCGYNPFLQQKNTYKYFIPMYVEKMIADIISGALEIDPAKRINIDGIQAIFTAKPRLTIPSNSWYNIPVTDSLKVPTPISQLKHRKSTLLNF</sequence>
<gene>
    <name evidence="4" type="ORF">TVAG_416500</name>
</gene>
<dbReference type="InParanoid" id="A2EQP2"/>
<dbReference type="PROSITE" id="PS50011">
    <property type="entry name" value="PROTEIN_KINASE_DOM"/>
    <property type="match status" value="1"/>
</dbReference>
<dbReference type="Proteomes" id="UP000001542">
    <property type="component" value="Unassembled WGS sequence"/>
</dbReference>
<keyword evidence="5" id="KW-1185">Reference proteome</keyword>
<dbReference type="OrthoDB" id="248923at2759"/>
<dbReference type="PANTHER" id="PTHR24362:SF309">
    <property type="entry name" value="PROTEIN KINASE DOMAIN-CONTAINING PROTEIN"/>
    <property type="match status" value="1"/>
</dbReference>
<dbReference type="VEuPathDB" id="TrichDB:TVAG_416500"/>
<evidence type="ECO:0000256" key="2">
    <source>
        <dbReference type="ARBA" id="ARBA00022840"/>
    </source>
</evidence>
<dbReference type="VEuPathDB" id="TrichDB:TVAGG3_0894530"/>